<reference evidence="1 2" key="1">
    <citation type="submission" date="2023-04" db="EMBL/GenBank/DDBJ databases">
        <title>Spirochaete genome identified in red abalone sample constitutes a novel genus.</title>
        <authorList>
            <person name="Sharma S.P."/>
            <person name="Purcell C.M."/>
            <person name="Hyde J.R."/>
            <person name="Severin A.J."/>
        </authorList>
    </citation>
    <scope>NUCLEOTIDE SEQUENCE [LARGE SCALE GENOMIC DNA]</scope>
    <source>
        <strain evidence="1 2">SP-2023</strain>
    </source>
</reference>
<organism evidence="1 2">
    <name type="scientific">Candidatus Haliotispira prima</name>
    <dbReference type="NCBI Taxonomy" id="3034016"/>
    <lineage>
        <taxon>Bacteria</taxon>
        <taxon>Pseudomonadati</taxon>
        <taxon>Spirochaetota</taxon>
        <taxon>Spirochaetia</taxon>
        <taxon>Spirochaetales</taxon>
        <taxon>Spirochaetaceae</taxon>
        <taxon>Candidatus Haliotispira</taxon>
    </lineage>
</organism>
<evidence type="ECO:0000313" key="1">
    <source>
        <dbReference type="EMBL" id="WGK69042.1"/>
    </source>
</evidence>
<dbReference type="EMBL" id="CP123443">
    <property type="protein sequence ID" value="WGK69042.1"/>
    <property type="molecule type" value="Genomic_DNA"/>
</dbReference>
<dbReference type="RefSeq" id="WP_326927230.1">
    <property type="nucleotide sequence ID" value="NZ_CP123443.1"/>
</dbReference>
<gene>
    <name evidence="1" type="ORF">P0082_11250</name>
</gene>
<proteinExistence type="predicted"/>
<evidence type="ECO:0000313" key="2">
    <source>
        <dbReference type="Proteomes" id="UP001228690"/>
    </source>
</evidence>
<evidence type="ECO:0008006" key="3">
    <source>
        <dbReference type="Google" id="ProtNLM"/>
    </source>
</evidence>
<sequence>MGNDPRIKEAEEDFEKNSEKYAGEYGENLFLKIVKKLPEATTRPFVTLYYILNHPDISTGQKALCVAALGYIVLSLDLIPVQSPSWAGLMILRS</sequence>
<protein>
    <recommendedName>
        <fullName evidence="3">DUF1232 domain-containing protein</fullName>
    </recommendedName>
</protein>
<dbReference type="Proteomes" id="UP001228690">
    <property type="component" value="Chromosome"/>
</dbReference>
<name>A0ABY8MGA6_9SPIO</name>
<accession>A0ABY8MGA6</accession>
<keyword evidence="2" id="KW-1185">Reference proteome</keyword>